<dbReference type="InParanoid" id="K3Z1K2"/>
<reference evidence="1" key="2">
    <citation type="submission" date="2018-08" db="UniProtKB">
        <authorList>
            <consortium name="EnsemblPlants"/>
        </authorList>
    </citation>
    <scope>IDENTIFICATION</scope>
    <source>
        <strain evidence="1">Yugu1</strain>
    </source>
</reference>
<dbReference type="HOGENOM" id="CLU_3385597_0_0_1"/>
<proteinExistence type="predicted"/>
<reference evidence="2" key="1">
    <citation type="journal article" date="2012" name="Nat. Biotechnol.">
        <title>Reference genome sequence of the model plant Setaria.</title>
        <authorList>
            <person name="Bennetzen J.L."/>
            <person name="Schmutz J."/>
            <person name="Wang H."/>
            <person name="Percifield R."/>
            <person name="Hawkins J."/>
            <person name="Pontaroli A.C."/>
            <person name="Estep M."/>
            <person name="Feng L."/>
            <person name="Vaughn J.N."/>
            <person name="Grimwood J."/>
            <person name="Jenkins J."/>
            <person name="Barry K."/>
            <person name="Lindquist E."/>
            <person name="Hellsten U."/>
            <person name="Deshpande S."/>
            <person name="Wang X."/>
            <person name="Wu X."/>
            <person name="Mitros T."/>
            <person name="Triplett J."/>
            <person name="Yang X."/>
            <person name="Ye C.Y."/>
            <person name="Mauro-Herrera M."/>
            <person name="Wang L."/>
            <person name="Li P."/>
            <person name="Sharma M."/>
            <person name="Sharma R."/>
            <person name="Ronald P.C."/>
            <person name="Panaud O."/>
            <person name="Kellogg E.A."/>
            <person name="Brutnell T.P."/>
            <person name="Doust A.N."/>
            <person name="Tuskan G.A."/>
            <person name="Rokhsar D."/>
            <person name="Devos K.M."/>
        </authorList>
    </citation>
    <scope>NUCLEOTIDE SEQUENCE [LARGE SCALE GENOMIC DNA]</scope>
    <source>
        <strain evidence="2">cv. Yugu1</strain>
    </source>
</reference>
<sequence>MASMMRRSEALQTLCASFKIKLRCKTAHSSQQN</sequence>
<dbReference type="EnsemblPlants" id="KQL28644">
    <property type="protein sequence ID" value="KQL28644"/>
    <property type="gene ID" value="SETIT_020420mg"/>
</dbReference>
<evidence type="ECO:0000313" key="1">
    <source>
        <dbReference type="EnsemblPlants" id="KQL28644"/>
    </source>
</evidence>
<evidence type="ECO:0000313" key="2">
    <source>
        <dbReference type="Proteomes" id="UP000004995"/>
    </source>
</evidence>
<keyword evidence="2" id="KW-1185">Reference proteome</keyword>
<protein>
    <submittedName>
        <fullName evidence="1">Uncharacterized protein</fullName>
    </submittedName>
</protein>
<dbReference type="AlphaFoldDB" id="K3Z1K2"/>
<dbReference type="Gramene" id="KQL28644">
    <property type="protein sequence ID" value="KQL28644"/>
    <property type="gene ID" value="SETIT_020420mg"/>
</dbReference>
<accession>K3Z1K2</accession>
<organism evidence="1 2">
    <name type="scientific">Setaria italica</name>
    <name type="common">Foxtail millet</name>
    <name type="synonym">Panicum italicum</name>
    <dbReference type="NCBI Taxonomy" id="4555"/>
    <lineage>
        <taxon>Eukaryota</taxon>
        <taxon>Viridiplantae</taxon>
        <taxon>Streptophyta</taxon>
        <taxon>Embryophyta</taxon>
        <taxon>Tracheophyta</taxon>
        <taxon>Spermatophyta</taxon>
        <taxon>Magnoliopsida</taxon>
        <taxon>Liliopsida</taxon>
        <taxon>Poales</taxon>
        <taxon>Poaceae</taxon>
        <taxon>PACMAD clade</taxon>
        <taxon>Panicoideae</taxon>
        <taxon>Panicodae</taxon>
        <taxon>Paniceae</taxon>
        <taxon>Cenchrinae</taxon>
        <taxon>Setaria</taxon>
    </lineage>
</organism>
<name>K3Z1K2_SETIT</name>
<dbReference type="EMBL" id="AGNK02000111">
    <property type="status" value="NOT_ANNOTATED_CDS"/>
    <property type="molecule type" value="Genomic_DNA"/>
</dbReference>
<dbReference type="Proteomes" id="UP000004995">
    <property type="component" value="Unassembled WGS sequence"/>
</dbReference>